<sequence length="403" mass="43173">MAEDVKVKFGGDFSQISKGASEAAAKAGSAMANSVQSWATGVGATIAGAFAVGALINRVWGDFRQGTEYFHELHIASKKTGVSTQELQKIASVAKEVGVTIDSLGRAFAFNNALISNARNGNKEYQKQLQALGFTQEQITGGHVKATDVLMALAKQYEKTGDAAGATKKMFGKGGMEVYPLITQGKTELELKTASVKAYSDAEVTAASVTEKRLLALERLEKQMGRLAAAKAGMALIKSEIEGQEPKMWDEFRKTHSVKEIQDVLYDPKKRGEMTAEYFANYFKKKYGLSTEETFQVFESMGGRGIESVETQRNKFLQMIEQEKASLNEGPNVKGPLGPHELLATSTLQAIGGGDLGAIQSATYSMTMLDAAQSTAENTAVMASCMASAADLGANPEIVNEAK</sequence>
<evidence type="ECO:0000313" key="1">
    <source>
        <dbReference type="EMBL" id="CAB5217904.1"/>
    </source>
</evidence>
<name>A0A6J7WP75_9CAUD</name>
<reference evidence="1" key="1">
    <citation type="submission" date="2020-05" db="EMBL/GenBank/DDBJ databases">
        <authorList>
            <person name="Chiriac C."/>
            <person name="Salcher M."/>
            <person name="Ghai R."/>
            <person name="Kavagutti S V."/>
        </authorList>
    </citation>
    <scope>NUCLEOTIDE SEQUENCE</scope>
</reference>
<protein>
    <submittedName>
        <fullName evidence="1">Uncharacterized protein</fullName>
    </submittedName>
</protein>
<proteinExistence type="predicted"/>
<gene>
    <name evidence="1" type="ORF">UFOVP201_31</name>
</gene>
<organism evidence="1">
    <name type="scientific">uncultured Caudovirales phage</name>
    <dbReference type="NCBI Taxonomy" id="2100421"/>
    <lineage>
        <taxon>Viruses</taxon>
        <taxon>Duplodnaviria</taxon>
        <taxon>Heunggongvirae</taxon>
        <taxon>Uroviricota</taxon>
        <taxon>Caudoviricetes</taxon>
        <taxon>Peduoviridae</taxon>
        <taxon>Maltschvirus</taxon>
        <taxon>Maltschvirus maltsch</taxon>
    </lineage>
</organism>
<accession>A0A6J7WP75</accession>
<dbReference type="EMBL" id="LR798249">
    <property type="protein sequence ID" value="CAB5217904.1"/>
    <property type="molecule type" value="Genomic_DNA"/>
</dbReference>